<reference evidence="1" key="1">
    <citation type="submission" date="2022-06" db="EMBL/GenBank/DDBJ databases">
        <title>Draft Genome Sequences of Three Actinomyces oris Strains, Isolated from Healthy Human Feces.</title>
        <authorList>
            <person name="Ye Y."/>
            <person name="Liu C."/>
            <person name="Zhao J."/>
            <person name="Xu J."/>
            <person name="Huang H."/>
            <person name="Wang B."/>
            <person name="Wei J."/>
            <person name="Jing X."/>
        </authorList>
    </citation>
    <scope>NUCLEOTIDE SEQUENCE</scope>
    <source>
        <strain evidence="1">CNGBCC1803368</strain>
    </source>
</reference>
<dbReference type="PROSITE" id="PS51257">
    <property type="entry name" value="PROKAR_LIPOPROTEIN"/>
    <property type="match status" value="1"/>
</dbReference>
<organism evidence="1 2">
    <name type="scientific">Actinomyces oris</name>
    <dbReference type="NCBI Taxonomy" id="544580"/>
    <lineage>
        <taxon>Bacteria</taxon>
        <taxon>Bacillati</taxon>
        <taxon>Actinomycetota</taxon>
        <taxon>Actinomycetes</taxon>
        <taxon>Actinomycetales</taxon>
        <taxon>Actinomycetaceae</taxon>
        <taxon>Actinomyces</taxon>
    </lineage>
</organism>
<dbReference type="InterPro" id="IPR006311">
    <property type="entry name" value="TAT_signal"/>
</dbReference>
<gene>
    <name evidence="1" type="ORF">RMW62_06185</name>
</gene>
<proteinExistence type="predicted"/>
<name>A0AAE4G201_9ACTO</name>
<dbReference type="AlphaFoldDB" id="A0AAE4G201"/>
<dbReference type="PROSITE" id="PS51318">
    <property type="entry name" value="TAT"/>
    <property type="match status" value="1"/>
</dbReference>
<sequence length="172" mass="18314">MLISRRDFAIACTAGSALAVLTACSNSHGRGDAQHSASALLSNQQEGAPHPADMEHLDQILAIGDGHSLPEDAQVSSVVPATNFAKEFPGGWGYIISFTASDAAIRKYVTKYSYAPASHIEEYPTVESERGGVEDVDLDNITSPWATAFGDATLILERPLGRGWLVIRGSSR</sequence>
<dbReference type="EMBL" id="JAMZMH010000006">
    <property type="protein sequence ID" value="MDT0248672.1"/>
    <property type="molecule type" value="Genomic_DNA"/>
</dbReference>
<dbReference type="RefSeq" id="WP_311372620.1">
    <property type="nucleotide sequence ID" value="NZ_JAMZMH010000006.1"/>
</dbReference>
<accession>A0AAE4G201</accession>
<evidence type="ECO:0000313" key="2">
    <source>
        <dbReference type="Proteomes" id="UP001180729"/>
    </source>
</evidence>
<comment type="caution">
    <text evidence="1">The sequence shown here is derived from an EMBL/GenBank/DDBJ whole genome shotgun (WGS) entry which is preliminary data.</text>
</comment>
<protein>
    <submittedName>
        <fullName evidence="1">Uncharacterized protein</fullName>
    </submittedName>
</protein>
<dbReference type="Proteomes" id="UP001180729">
    <property type="component" value="Unassembled WGS sequence"/>
</dbReference>
<evidence type="ECO:0000313" key="1">
    <source>
        <dbReference type="EMBL" id="MDT0248672.1"/>
    </source>
</evidence>